<accession>A0ABR3TYG1</accession>
<feature type="region of interest" description="Disordered" evidence="1">
    <location>
        <begin position="54"/>
        <end position="135"/>
    </location>
</feature>
<evidence type="ECO:0000256" key="1">
    <source>
        <dbReference type="SAM" id="MobiDB-lite"/>
    </source>
</evidence>
<proteinExistence type="predicted"/>
<name>A0ABR3TYG1_9PEZI</name>
<comment type="caution">
    <text evidence="2">The sequence shown here is derived from an EMBL/GenBank/DDBJ whole genome shotgun (WGS) entry which is preliminary data.</text>
</comment>
<feature type="compositionally biased region" description="Polar residues" evidence="1">
    <location>
        <begin position="80"/>
        <end position="90"/>
    </location>
</feature>
<dbReference type="Proteomes" id="UP001521184">
    <property type="component" value="Unassembled WGS sequence"/>
</dbReference>
<evidence type="ECO:0000313" key="2">
    <source>
        <dbReference type="EMBL" id="KAL1647076.1"/>
    </source>
</evidence>
<feature type="region of interest" description="Disordered" evidence="1">
    <location>
        <begin position="253"/>
        <end position="313"/>
    </location>
</feature>
<feature type="compositionally biased region" description="Basic and acidic residues" evidence="1">
    <location>
        <begin position="253"/>
        <end position="275"/>
    </location>
</feature>
<evidence type="ECO:0000313" key="3">
    <source>
        <dbReference type="Proteomes" id="UP001521184"/>
    </source>
</evidence>
<gene>
    <name evidence="2" type="ORF">SLS58_002846</name>
</gene>
<sequence>MARYHPSTSSLYFTHLLVMEKCKAITTNGAPCTANVVNDGYCIVHFKRHAKAISPPASLSPHTPRSASEIGRNKPLPTLPLSSADGSPSSLHRRRRIIRSPAGDHDVQSPVRHKPKIKTPKPSKHKQRDASLQQYGRDDICVDLDSSDSEEIFVQLQTDEQFEPSIPHTDSTYGSEDSIISHRRSRSTTSSRIDDDSEWKPYYMGARWRGTPPNGVMVVGDKDGDRILATKHSLSFKIGQHILEKTRKRFAKEKYDKVHNNGEKSSRREGDKDHNPSPVRWPFSSPTTGTFDEDSQQSNEEEESPIKTENKEKRPLLHRRGIISEINIAIDSIAEFADSDEEDTRKSENERPPLATVWELDRVCETLQALRLQHVGSENLALDAFYREALVQVWRVLDTHVEMRREEGGEGREGEGG</sequence>
<dbReference type="EMBL" id="JAKEKT020000013">
    <property type="protein sequence ID" value="KAL1647076.1"/>
    <property type="molecule type" value="Genomic_DNA"/>
</dbReference>
<keyword evidence="3" id="KW-1185">Reference proteome</keyword>
<reference evidence="2 3" key="1">
    <citation type="journal article" date="2023" name="Plant Dis.">
        <title>First Report of Diplodia intermedia Causing Canker and Dieback Diseases on Apple Trees in Canada.</title>
        <authorList>
            <person name="Ellouze W."/>
            <person name="Ilyukhin E."/>
            <person name="Sulman M."/>
            <person name="Ali S."/>
        </authorList>
    </citation>
    <scope>NUCLEOTIDE SEQUENCE [LARGE SCALE GENOMIC DNA]</scope>
    <source>
        <strain evidence="2 3">M45-28</strain>
    </source>
</reference>
<feature type="compositionally biased region" description="Acidic residues" evidence="1">
    <location>
        <begin position="291"/>
        <end position="303"/>
    </location>
</feature>
<feature type="compositionally biased region" description="Basic and acidic residues" evidence="1">
    <location>
        <begin position="304"/>
        <end position="313"/>
    </location>
</feature>
<feature type="compositionally biased region" description="Basic residues" evidence="1">
    <location>
        <begin position="111"/>
        <end position="127"/>
    </location>
</feature>
<protein>
    <submittedName>
        <fullName evidence="2">Uncharacterized protein</fullName>
    </submittedName>
</protein>
<feature type="region of interest" description="Disordered" evidence="1">
    <location>
        <begin position="164"/>
        <end position="196"/>
    </location>
</feature>
<organism evidence="2 3">
    <name type="scientific">Diplodia intermedia</name>
    <dbReference type="NCBI Taxonomy" id="856260"/>
    <lineage>
        <taxon>Eukaryota</taxon>
        <taxon>Fungi</taxon>
        <taxon>Dikarya</taxon>
        <taxon>Ascomycota</taxon>
        <taxon>Pezizomycotina</taxon>
        <taxon>Dothideomycetes</taxon>
        <taxon>Dothideomycetes incertae sedis</taxon>
        <taxon>Botryosphaeriales</taxon>
        <taxon>Botryosphaeriaceae</taxon>
        <taxon>Diplodia</taxon>
    </lineage>
</organism>